<dbReference type="GO" id="GO:0003729">
    <property type="term" value="F:mRNA binding"/>
    <property type="evidence" value="ECO:0007669"/>
    <property type="project" value="TreeGrafter"/>
</dbReference>
<dbReference type="GO" id="GO:0005846">
    <property type="term" value="C:nuclear cap binding complex"/>
    <property type="evidence" value="ECO:0007669"/>
    <property type="project" value="InterPro"/>
</dbReference>
<dbReference type="PANTHER" id="PTHR12412:SF2">
    <property type="entry name" value="NUCLEAR CAP-BINDING PROTEIN SUBUNIT 1"/>
    <property type="match status" value="1"/>
</dbReference>
<protein>
    <submittedName>
        <fullName evidence="2">Uncharacterized protein</fullName>
    </submittedName>
</protein>
<dbReference type="SUPFAM" id="SSF48371">
    <property type="entry name" value="ARM repeat"/>
    <property type="match status" value="2"/>
</dbReference>
<evidence type="ECO:0000313" key="2">
    <source>
        <dbReference type="EMBL" id="CDR95681.1"/>
    </source>
</evidence>
<accession>A0A061D4P5</accession>
<dbReference type="RefSeq" id="XP_012767867.1">
    <property type="nucleotide sequence ID" value="XM_012912413.1"/>
</dbReference>
<dbReference type="GeneID" id="24564222"/>
<dbReference type="GO" id="GO:0006406">
    <property type="term" value="P:mRNA export from nucleus"/>
    <property type="evidence" value="ECO:0007669"/>
    <property type="project" value="InterPro"/>
</dbReference>
<dbReference type="STRING" id="5866.A0A061D4P5"/>
<sequence length="1002" mass="114813">MDPIDVDIDDRGDALDNNEEWNQQQQRKNDQQLHGQVSPARDGAANDNAVERGDGHTGKGGDEPMLGGNREVSPKSSKRKRSVSVDNAEGGEEPQGNAAGQKERGKQGQGREGRRRHKFRRTFNESDNRMPQGSEQRHPRHHSTWNPELGKAKRWDTAIITALDAYDNAKQDIIEAANILEEVNDTSKPAIATFERCVEAFPVKTAAYASVVGILKAKGKATLAEHIVQRVLHNLVSSISSGNRIAAIHNMRFLIGTHCAGFESCQTMQIIEALIKIAKNIEEAEFESHRKYVNAVVAADNLIYIVMASLPWFSRDEYTKHKKQIHAFCDEIAAYSDRRSYKMERVASDLKRADIDPSNDDHLHNPYAYIAAYNTYTDDIRIQDRLTTGVECLRSLREHDWINTTTFRFYQSKGIAEHIFVENAEHVVADEVAQVTQEILQAILQIEHDKTWNFKPVPFMPLKFEPLDEKHDKIKPHDRWIFDEHVIHTIHVFMDDTALCARQLIKIPFNHQYADCAIMEILFNMMLSPIYRQHFSMFAILVIHNLCNIEHKLEGVFHDLYSQLTDDIPRLDPAVVSDLLTVGAYWFSVEFCKVRRLPLAMKLYRSKHKADGSGMDVEDDRNDQADTEQVKEAIRMKNKNLFNVMFKYNIKSPLNFNERLLDKISRLVYMDRLLVFSPEDLKDSVRAAVQLPPPNVQHAFRDKPIEHKVFLNLFHFNKLTAEENELRNRRIEGFINNLVGKEPLKELPPNVFAENKIPDVEMTDEADAADPTVKRWSREELILIFWESLLIFGNKSLTHLMRLLEFHGEVLKRFVDNDREGAFQDSITFKALKLTQQTLKNTKKFELVTGELLKLNVISPADACRLVFHHFPSAEFFSNHSLCIMDTAFEVARERVEHARTRIGDSTGNPELQRVALEERENWMRQLTLTLLELANNFMAQRMGEQLDSSLASIVKNVLLKNATHSYALAYARNEAAERGFHRSLVAAVDLALLVQSIQTPF</sequence>
<dbReference type="VEuPathDB" id="PiroplasmaDB:BBBOND_0208350"/>
<dbReference type="Proteomes" id="UP000033188">
    <property type="component" value="Chromosome 2"/>
</dbReference>
<dbReference type="GO" id="GO:0000184">
    <property type="term" value="P:nuclear-transcribed mRNA catabolic process, nonsense-mediated decay"/>
    <property type="evidence" value="ECO:0007669"/>
    <property type="project" value="TreeGrafter"/>
</dbReference>
<dbReference type="InterPro" id="IPR016024">
    <property type="entry name" value="ARM-type_fold"/>
</dbReference>
<feature type="compositionally biased region" description="Basic and acidic residues" evidence="1">
    <location>
        <begin position="101"/>
        <end position="112"/>
    </location>
</feature>
<reference evidence="3" key="1">
    <citation type="submission" date="2014-06" db="EMBL/GenBank/DDBJ databases">
        <authorList>
            <person name="Aslett M."/>
            <person name="De Silva N."/>
        </authorList>
    </citation>
    <scope>NUCLEOTIDE SEQUENCE [LARGE SCALE GENOMIC DNA]</scope>
    <source>
        <strain evidence="3">Bond</strain>
    </source>
</reference>
<dbReference type="AlphaFoldDB" id="A0A061D4P5"/>
<dbReference type="InterPro" id="IPR027159">
    <property type="entry name" value="CBP80"/>
</dbReference>
<dbReference type="EMBL" id="LK391708">
    <property type="protein sequence ID" value="CDR95681.1"/>
    <property type="molecule type" value="Genomic_DNA"/>
</dbReference>
<dbReference type="OrthoDB" id="10252707at2759"/>
<organism evidence="2 3">
    <name type="scientific">Babesia bigemina</name>
    <dbReference type="NCBI Taxonomy" id="5866"/>
    <lineage>
        <taxon>Eukaryota</taxon>
        <taxon>Sar</taxon>
        <taxon>Alveolata</taxon>
        <taxon>Apicomplexa</taxon>
        <taxon>Aconoidasida</taxon>
        <taxon>Piroplasmida</taxon>
        <taxon>Babesiidae</taxon>
        <taxon>Babesia</taxon>
    </lineage>
</organism>
<feature type="region of interest" description="Disordered" evidence="1">
    <location>
        <begin position="1"/>
        <end position="149"/>
    </location>
</feature>
<keyword evidence="3" id="KW-1185">Reference proteome</keyword>
<dbReference type="OMA" id="FNMEFCK"/>
<evidence type="ECO:0000256" key="1">
    <source>
        <dbReference type="SAM" id="MobiDB-lite"/>
    </source>
</evidence>
<feature type="compositionally biased region" description="Basic and acidic residues" evidence="1">
    <location>
        <begin position="49"/>
        <end position="62"/>
    </location>
</feature>
<dbReference type="PANTHER" id="PTHR12412">
    <property type="entry name" value="CAP BINDING PROTEIN"/>
    <property type="match status" value="1"/>
</dbReference>
<evidence type="ECO:0000313" key="3">
    <source>
        <dbReference type="Proteomes" id="UP000033188"/>
    </source>
</evidence>
<dbReference type="GO" id="GO:0000339">
    <property type="term" value="F:RNA cap binding"/>
    <property type="evidence" value="ECO:0007669"/>
    <property type="project" value="InterPro"/>
</dbReference>
<dbReference type="KEGG" id="bbig:BBBOND_0208350"/>
<proteinExistence type="predicted"/>
<gene>
    <name evidence="2" type="ORF">BBBOND_0208350</name>
</gene>
<dbReference type="Gene3D" id="1.25.40.180">
    <property type="match status" value="3"/>
</dbReference>
<name>A0A061D4P5_BABBI</name>
<dbReference type="GO" id="GO:0005634">
    <property type="term" value="C:nucleus"/>
    <property type="evidence" value="ECO:0007669"/>
    <property type="project" value="TreeGrafter"/>
</dbReference>